<evidence type="ECO:0000256" key="1">
    <source>
        <dbReference type="SAM" id="Phobius"/>
    </source>
</evidence>
<dbReference type="Proteomes" id="UP000197446">
    <property type="component" value="Unassembled WGS sequence"/>
</dbReference>
<gene>
    <name evidence="2" type="ORF">CDO81_09840</name>
</gene>
<comment type="caution">
    <text evidence="2">The sequence shown here is derived from an EMBL/GenBank/DDBJ whole genome shotgun (WGS) entry which is preliminary data.</text>
</comment>
<keyword evidence="1" id="KW-1133">Transmembrane helix</keyword>
<reference evidence="2 3" key="1">
    <citation type="journal article" date="2007" name="Int. J. Syst. Evol. Microbiol.">
        <title>Description of Pelomonas aquatica sp. nov. and Pelomonas puraquae sp. nov., isolated from industrial and haemodialysis water.</title>
        <authorList>
            <person name="Gomila M."/>
            <person name="Bowien B."/>
            <person name="Falsen E."/>
            <person name="Moore E.R."/>
            <person name="Lalucat J."/>
        </authorList>
    </citation>
    <scope>NUCLEOTIDE SEQUENCE [LARGE SCALE GENOMIC DNA]</scope>
    <source>
        <strain evidence="2 3">CCUG 52769</strain>
    </source>
</reference>
<dbReference type="AlphaFoldDB" id="A0A254NAW0"/>
<protein>
    <submittedName>
        <fullName evidence="2">Uncharacterized protein</fullName>
    </submittedName>
</protein>
<keyword evidence="1" id="KW-0472">Membrane</keyword>
<dbReference type="EMBL" id="NISI01000002">
    <property type="protein sequence ID" value="OWR04860.1"/>
    <property type="molecule type" value="Genomic_DNA"/>
</dbReference>
<dbReference type="RefSeq" id="WP_088482993.1">
    <property type="nucleotide sequence ID" value="NZ_NISI01000002.1"/>
</dbReference>
<evidence type="ECO:0000313" key="2">
    <source>
        <dbReference type="EMBL" id="OWR04860.1"/>
    </source>
</evidence>
<feature type="transmembrane region" description="Helical" evidence="1">
    <location>
        <begin position="37"/>
        <end position="60"/>
    </location>
</feature>
<accession>A0A254NAW0</accession>
<keyword evidence="1" id="KW-0812">Transmembrane</keyword>
<name>A0A254NAW0_9BURK</name>
<proteinExistence type="predicted"/>
<feature type="transmembrane region" description="Helical" evidence="1">
    <location>
        <begin position="6"/>
        <end position="25"/>
    </location>
</feature>
<sequence>MNPQTIVTSAVLVLALTGLGGLVMLGVRLRGAVIPDWLAMAHGFIAAAAVALLIYAAIFIGLPVAVHLESGAVGPPK</sequence>
<organism evidence="2 3">
    <name type="scientific">Roseateles puraquae</name>
    <dbReference type="NCBI Taxonomy" id="431059"/>
    <lineage>
        <taxon>Bacteria</taxon>
        <taxon>Pseudomonadati</taxon>
        <taxon>Pseudomonadota</taxon>
        <taxon>Betaproteobacteria</taxon>
        <taxon>Burkholderiales</taxon>
        <taxon>Sphaerotilaceae</taxon>
        <taxon>Roseateles</taxon>
    </lineage>
</organism>
<evidence type="ECO:0000313" key="3">
    <source>
        <dbReference type="Proteomes" id="UP000197446"/>
    </source>
</evidence>
<keyword evidence="3" id="KW-1185">Reference proteome</keyword>